<sequence>MNGLITAIPTGFTAFCATNLDDIVILLLFFSQVSTNFRRRHIVIGQYLGFAVLVIASLSGFFGSFLMPRPWIGMLGILPIAIGLGRLLNQDEEDLEPNDQAIASEGSLQNSVFASLLSPQVYSVAAITFANGGDNIGIYVPLFANSTVESLAIILAVFFTLVGVWCYVAYRLTQLPAIAEVLTRYGNYLVPFVLIGLGVLMLIDGHTLEYPGLTVLALVAICLSLLNLSKSGERVLALAKNWLR</sequence>
<dbReference type="Pfam" id="PF03596">
    <property type="entry name" value="Cad"/>
    <property type="match status" value="1"/>
</dbReference>
<feature type="transmembrane region" description="Helical" evidence="1">
    <location>
        <begin position="110"/>
        <end position="130"/>
    </location>
</feature>
<comment type="caution">
    <text evidence="2">The sequence shown here is derived from an EMBL/GenBank/DDBJ whole genome shotgun (WGS) entry which is preliminary data.</text>
</comment>
<feature type="transmembrane region" description="Helical" evidence="1">
    <location>
        <begin position="150"/>
        <end position="173"/>
    </location>
</feature>
<evidence type="ECO:0000313" key="2">
    <source>
        <dbReference type="EMBL" id="MEE3719550.1"/>
    </source>
</evidence>
<feature type="transmembrane region" description="Helical" evidence="1">
    <location>
        <begin position="209"/>
        <end position="228"/>
    </location>
</feature>
<proteinExistence type="predicted"/>
<gene>
    <name evidence="2" type="ORF">V2H45_22665</name>
</gene>
<keyword evidence="3" id="KW-1185">Reference proteome</keyword>
<dbReference type="AlphaFoldDB" id="A0AAW9Q8K0"/>
<feature type="transmembrane region" description="Helical" evidence="1">
    <location>
        <begin position="71"/>
        <end position="89"/>
    </location>
</feature>
<keyword evidence="1" id="KW-1133">Transmembrane helix</keyword>
<accession>A0AAW9Q8K0</accession>
<reference evidence="2" key="1">
    <citation type="submission" date="2024-01" db="EMBL/GenBank/DDBJ databases">
        <title>Bank of Algae and Cyanobacteria of the Azores (BACA) strain genomes.</title>
        <authorList>
            <person name="Luz R."/>
            <person name="Cordeiro R."/>
            <person name="Fonseca A."/>
            <person name="Goncalves V."/>
        </authorList>
    </citation>
    <scope>NUCLEOTIDE SEQUENCE</scope>
    <source>
        <strain evidence="2">BACA0141</strain>
    </source>
</reference>
<dbReference type="InterPro" id="IPR004676">
    <property type="entry name" value="Cd-R_transporter"/>
</dbReference>
<keyword evidence="1" id="KW-0472">Membrane</keyword>
<protein>
    <submittedName>
        <fullName evidence="2">Cadmium resistance transporter</fullName>
    </submittedName>
</protein>
<dbReference type="Proteomes" id="UP001333818">
    <property type="component" value="Unassembled WGS sequence"/>
</dbReference>
<evidence type="ECO:0000313" key="3">
    <source>
        <dbReference type="Proteomes" id="UP001333818"/>
    </source>
</evidence>
<feature type="transmembrane region" description="Helical" evidence="1">
    <location>
        <begin position="185"/>
        <end position="203"/>
    </location>
</feature>
<organism evidence="2 3">
    <name type="scientific">Tumidithrix elongata BACA0141</name>
    <dbReference type="NCBI Taxonomy" id="2716417"/>
    <lineage>
        <taxon>Bacteria</taxon>
        <taxon>Bacillati</taxon>
        <taxon>Cyanobacteriota</taxon>
        <taxon>Cyanophyceae</taxon>
        <taxon>Pseudanabaenales</taxon>
        <taxon>Pseudanabaenaceae</taxon>
        <taxon>Tumidithrix</taxon>
        <taxon>Tumidithrix elongata</taxon>
    </lineage>
</organism>
<dbReference type="EMBL" id="JAZBJZ010000142">
    <property type="protein sequence ID" value="MEE3719550.1"/>
    <property type="molecule type" value="Genomic_DNA"/>
</dbReference>
<name>A0AAW9Q8K0_9CYAN</name>
<feature type="transmembrane region" description="Helical" evidence="1">
    <location>
        <begin position="12"/>
        <end position="30"/>
    </location>
</feature>
<evidence type="ECO:0000256" key="1">
    <source>
        <dbReference type="SAM" id="Phobius"/>
    </source>
</evidence>
<feature type="transmembrane region" description="Helical" evidence="1">
    <location>
        <begin position="42"/>
        <end position="65"/>
    </location>
</feature>
<dbReference type="RefSeq" id="WP_330485986.1">
    <property type="nucleotide sequence ID" value="NZ_JAZBJZ010000142.1"/>
</dbReference>
<keyword evidence="1" id="KW-0812">Transmembrane</keyword>